<comment type="caution">
    <text evidence="9">The sequence shown here is derived from an EMBL/GenBank/DDBJ whole genome shotgun (WGS) entry which is preliminary data.</text>
</comment>
<dbReference type="PANTHER" id="PTHR34820:SF4">
    <property type="entry name" value="INNER MEMBRANE PROTEIN YEBZ"/>
    <property type="match status" value="1"/>
</dbReference>
<evidence type="ECO:0000256" key="7">
    <source>
        <dbReference type="SAM" id="SignalP"/>
    </source>
</evidence>
<feature type="chain" id="PRO_5016786195" description="CopC domain-containing protein" evidence="7">
    <location>
        <begin position="26"/>
        <end position="119"/>
    </location>
</feature>
<evidence type="ECO:0000256" key="1">
    <source>
        <dbReference type="ARBA" id="ARBA00004418"/>
    </source>
</evidence>
<evidence type="ECO:0000256" key="4">
    <source>
        <dbReference type="ARBA" id="ARBA00022729"/>
    </source>
</evidence>
<evidence type="ECO:0000256" key="5">
    <source>
        <dbReference type="ARBA" id="ARBA00022764"/>
    </source>
</evidence>
<feature type="signal peptide" evidence="7">
    <location>
        <begin position="1"/>
        <end position="25"/>
    </location>
</feature>
<evidence type="ECO:0000256" key="6">
    <source>
        <dbReference type="ARBA" id="ARBA00023008"/>
    </source>
</evidence>
<evidence type="ECO:0000313" key="9">
    <source>
        <dbReference type="EMBL" id="RBP09724.1"/>
    </source>
</evidence>
<comment type="subcellular location">
    <subcellularLocation>
        <location evidence="1">Periplasm</location>
    </subcellularLocation>
</comment>
<dbReference type="GO" id="GO:0005507">
    <property type="term" value="F:copper ion binding"/>
    <property type="evidence" value="ECO:0007669"/>
    <property type="project" value="InterPro"/>
</dbReference>
<dbReference type="GO" id="GO:0006825">
    <property type="term" value="P:copper ion transport"/>
    <property type="evidence" value="ECO:0007669"/>
    <property type="project" value="InterPro"/>
</dbReference>
<dbReference type="Gene3D" id="2.60.40.1220">
    <property type="match status" value="1"/>
</dbReference>
<dbReference type="NCBIfam" id="NF033814">
    <property type="entry name" value="copper_CopC"/>
    <property type="match status" value="1"/>
</dbReference>
<evidence type="ECO:0000313" key="10">
    <source>
        <dbReference type="Proteomes" id="UP000253529"/>
    </source>
</evidence>
<evidence type="ECO:0000256" key="2">
    <source>
        <dbReference type="ARBA" id="ARBA00010509"/>
    </source>
</evidence>
<protein>
    <recommendedName>
        <fullName evidence="8">CopC domain-containing protein</fullName>
    </recommendedName>
</protein>
<evidence type="ECO:0000256" key="3">
    <source>
        <dbReference type="ARBA" id="ARBA00022723"/>
    </source>
</evidence>
<dbReference type="PANTHER" id="PTHR34820">
    <property type="entry name" value="INNER MEMBRANE PROTEIN YEBZ"/>
    <property type="match status" value="1"/>
</dbReference>
<dbReference type="Pfam" id="PF04234">
    <property type="entry name" value="CopC"/>
    <property type="match status" value="1"/>
</dbReference>
<dbReference type="OrthoDB" id="9796814at2"/>
<keyword evidence="4 7" id="KW-0732">Signal</keyword>
<dbReference type="GO" id="GO:0046688">
    <property type="term" value="P:response to copper ion"/>
    <property type="evidence" value="ECO:0007669"/>
    <property type="project" value="InterPro"/>
</dbReference>
<sequence length="119" mass="12242">MRNTLLTIATSLAFAFAASPAFAHAQLERSSPPVGGTVSSPSQIRLEFSEGVEPKFSGVTLSGPGGSAPLGAAAVEAGHQNVLIVPVAKPLAPGDYTVKWRAVSVDTHHTQGTFAFTVK</sequence>
<dbReference type="AlphaFoldDB" id="A0A366F531"/>
<dbReference type="InterPro" id="IPR047685">
    <property type="entry name" value="CopC-like"/>
</dbReference>
<feature type="domain" description="CopC" evidence="8">
    <location>
        <begin position="24"/>
        <end position="118"/>
    </location>
</feature>
<reference evidence="9 10" key="1">
    <citation type="submission" date="2018-06" db="EMBL/GenBank/DDBJ databases">
        <title>Genomic Encyclopedia of Type Strains, Phase IV (KMG-IV): sequencing the most valuable type-strain genomes for metagenomic binning, comparative biology and taxonomic classification.</title>
        <authorList>
            <person name="Goeker M."/>
        </authorList>
    </citation>
    <scope>NUCLEOTIDE SEQUENCE [LARGE SCALE GENOMIC DNA]</scope>
    <source>
        <strain evidence="9 10">DSM 24875</strain>
    </source>
</reference>
<dbReference type="RefSeq" id="WP_113890734.1">
    <property type="nucleotide sequence ID" value="NZ_QNRK01000021.1"/>
</dbReference>
<gene>
    <name evidence="9" type="ORF">DFR50_12169</name>
</gene>
<proteinExistence type="inferred from homology"/>
<comment type="similarity">
    <text evidence="2">Belongs to the CopC family.</text>
</comment>
<dbReference type="Proteomes" id="UP000253529">
    <property type="component" value="Unassembled WGS sequence"/>
</dbReference>
<accession>A0A366F531</accession>
<name>A0A366F531_9HYPH</name>
<organism evidence="9 10">
    <name type="scientific">Roseiarcus fermentans</name>
    <dbReference type="NCBI Taxonomy" id="1473586"/>
    <lineage>
        <taxon>Bacteria</taxon>
        <taxon>Pseudomonadati</taxon>
        <taxon>Pseudomonadota</taxon>
        <taxon>Alphaproteobacteria</taxon>
        <taxon>Hyphomicrobiales</taxon>
        <taxon>Roseiarcaceae</taxon>
        <taxon>Roseiarcus</taxon>
    </lineage>
</organism>
<evidence type="ECO:0000259" key="8">
    <source>
        <dbReference type="Pfam" id="PF04234"/>
    </source>
</evidence>
<dbReference type="InterPro" id="IPR014755">
    <property type="entry name" value="Cu-Rt/internalin_Ig-like"/>
</dbReference>
<keyword evidence="6" id="KW-0186">Copper</keyword>
<dbReference type="GO" id="GO:0042597">
    <property type="term" value="C:periplasmic space"/>
    <property type="evidence" value="ECO:0007669"/>
    <property type="project" value="UniProtKB-SubCell"/>
</dbReference>
<dbReference type="InterPro" id="IPR032694">
    <property type="entry name" value="CopC/D"/>
</dbReference>
<keyword evidence="3" id="KW-0479">Metal-binding</keyword>
<dbReference type="GO" id="GO:0005886">
    <property type="term" value="C:plasma membrane"/>
    <property type="evidence" value="ECO:0007669"/>
    <property type="project" value="TreeGrafter"/>
</dbReference>
<keyword evidence="5" id="KW-0574">Periplasm</keyword>
<dbReference type="InterPro" id="IPR014756">
    <property type="entry name" value="Ig_E-set"/>
</dbReference>
<dbReference type="InterPro" id="IPR007348">
    <property type="entry name" value="CopC_dom"/>
</dbReference>
<dbReference type="SUPFAM" id="SSF81296">
    <property type="entry name" value="E set domains"/>
    <property type="match status" value="1"/>
</dbReference>
<dbReference type="EMBL" id="QNRK01000021">
    <property type="protein sequence ID" value="RBP09724.1"/>
    <property type="molecule type" value="Genomic_DNA"/>
</dbReference>
<keyword evidence="10" id="KW-1185">Reference proteome</keyword>